<dbReference type="PANTHER" id="PTHR11567">
    <property type="entry name" value="ACID PHOSPHATASE-RELATED"/>
    <property type="match status" value="1"/>
</dbReference>
<evidence type="ECO:0000313" key="2">
    <source>
        <dbReference type="Proteomes" id="UP000515158"/>
    </source>
</evidence>
<gene>
    <name evidence="3 4" type="primary">LOC117647528</name>
</gene>
<dbReference type="RefSeq" id="XP_034245194.1">
    <property type="nucleotide sequence ID" value="XM_034389303.1"/>
</dbReference>
<keyword evidence="2" id="KW-1185">Reference proteome</keyword>
<dbReference type="AlphaFoldDB" id="A0A6P8ZQ41"/>
<feature type="compositionally biased region" description="Basic residues" evidence="1">
    <location>
        <begin position="197"/>
        <end position="209"/>
    </location>
</feature>
<feature type="compositionally biased region" description="Basic and acidic residues" evidence="1">
    <location>
        <begin position="210"/>
        <end position="225"/>
    </location>
</feature>
<dbReference type="PANTHER" id="PTHR11567:SF25">
    <property type="entry name" value="PROTEIN FRA10AC1"/>
    <property type="match status" value="1"/>
</dbReference>
<dbReference type="Proteomes" id="UP000515158">
    <property type="component" value="Unplaced"/>
</dbReference>
<protein>
    <submittedName>
        <fullName evidence="3 4">Protein FRA10AC1</fullName>
    </submittedName>
</protein>
<evidence type="ECO:0000313" key="3">
    <source>
        <dbReference type="RefSeq" id="XP_034245193.1"/>
    </source>
</evidence>
<proteinExistence type="predicted"/>
<reference evidence="3 4" key="1">
    <citation type="submission" date="2025-04" db="UniProtKB">
        <authorList>
            <consortium name="RefSeq"/>
        </authorList>
    </citation>
    <scope>IDENTIFICATION</scope>
    <source>
        <tissue evidence="3 4">Total insect</tissue>
    </source>
</reference>
<evidence type="ECO:0000256" key="1">
    <source>
        <dbReference type="SAM" id="MobiDB-lite"/>
    </source>
</evidence>
<name>A0A6P8ZQ41_THRPL</name>
<dbReference type="OrthoDB" id="197967at2759"/>
<dbReference type="GO" id="GO:0016791">
    <property type="term" value="F:phosphatase activity"/>
    <property type="evidence" value="ECO:0007669"/>
    <property type="project" value="TreeGrafter"/>
</dbReference>
<dbReference type="InterPro" id="IPR050645">
    <property type="entry name" value="Histidine_acid_phosphatase"/>
</dbReference>
<dbReference type="KEGG" id="tpal:117647528"/>
<dbReference type="GeneID" id="117647528"/>
<feature type="compositionally biased region" description="Basic and acidic residues" evidence="1">
    <location>
        <begin position="247"/>
        <end position="259"/>
    </location>
</feature>
<accession>A0A6P8ZQ41</accession>
<evidence type="ECO:0000313" key="4">
    <source>
        <dbReference type="RefSeq" id="XP_034245194.1"/>
    </source>
</evidence>
<sequence>MEARLKPWDTAEHSRHSLQLMQPKTAALAGSSARLFLSSMAPYELHKRLINDYLLCRKGATSLLERDTSRDRTDHDVIRENHRFLWDEEDNPDTWEAQLAKKYYDKLFKEYCICDLTMYKSNKVAMRWRTEPELVSGRGQFTCGEKRCSGRDGLRTWEVNFAYVELGEKKNALVKLRLCPDCSGKLNYGSKKREIKRLHKKKTSKKKPEKKNEESEQRQHEHSTESVESELQSEDKVDAEASNIWKDASKPDEEKAREEEFAEYLEELFM</sequence>
<dbReference type="InterPro" id="IPR019129">
    <property type="entry name" value="Folate-sensitive_fs_Fra10Ac1"/>
</dbReference>
<dbReference type="Pfam" id="PF09725">
    <property type="entry name" value="Fra10Ac1"/>
    <property type="match status" value="1"/>
</dbReference>
<organism evidence="4">
    <name type="scientific">Thrips palmi</name>
    <name type="common">Melon thrips</name>
    <dbReference type="NCBI Taxonomy" id="161013"/>
    <lineage>
        <taxon>Eukaryota</taxon>
        <taxon>Metazoa</taxon>
        <taxon>Ecdysozoa</taxon>
        <taxon>Arthropoda</taxon>
        <taxon>Hexapoda</taxon>
        <taxon>Insecta</taxon>
        <taxon>Pterygota</taxon>
        <taxon>Neoptera</taxon>
        <taxon>Paraneoptera</taxon>
        <taxon>Thysanoptera</taxon>
        <taxon>Terebrantia</taxon>
        <taxon>Thripoidea</taxon>
        <taxon>Thripidae</taxon>
        <taxon>Thrips</taxon>
    </lineage>
</organism>
<feature type="region of interest" description="Disordered" evidence="1">
    <location>
        <begin position="197"/>
        <end position="259"/>
    </location>
</feature>
<dbReference type="RefSeq" id="XP_034245193.1">
    <property type="nucleotide sequence ID" value="XM_034389302.1"/>
</dbReference>